<dbReference type="SUPFAM" id="SSF52151">
    <property type="entry name" value="FabD/lysophospholipase-like"/>
    <property type="match status" value="1"/>
</dbReference>
<keyword evidence="3 4" id="KW-0443">Lipid metabolism</keyword>
<accession>A0A7S3V8G2</accession>
<feature type="region of interest" description="Disordered" evidence="5">
    <location>
        <begin position="168"/>
        <end position="191"/>
    </location>
</feature>
<feature type="region of interest" description="Disordered" evidence="5">
    <location>
        <begin position="45"/>
        <end position="115"/>
    </location>
</feature>
<evidence type="ECO:0000256" key="2">
    <source>
        <dbReference type="ARBA" id="ARBA00022963"/>
    </source>
</evidence>
<evidence type="ECO:0000256" key="1">
    <source>
        <dbReference type="ARBA" id="ARBA00022801"/>
    </source>
</evidence>
<feature type="active site" description="Proton acceptor" evidence="4">
    <location>
        <position position="862"/>
    </location>
</feature>
<feature type="compositionally biased region" description="Acidic residues" evidence="5">
    <location>
        <begin position="74"/>
        <end position="88"/>
    </location>
</feature>
<dbReference type="InterPro" id="IPR016035">
    <property type="entry name" value="Acyl_Trfase/lysoPLipase"/>
</dbReference>
<feature type="short sequence motif" description="DGA/G" evidence="4">
    <location>
        <begin position="862"/>
        <end position="864"/>
    </location>
</feature>
<keyword evidence="2 4" id="KW-0442">Lipid degradation</keyword>
<name>A0A7S3V8G2_9STRA</name>
<dbReference type="Gene3D" id="3.40.1090.10">
    <property type="entry name" value="Cytosolic phospholipase A2 catalytic domain"/>
    <property type="match status" value="1"/>
</dbReference>
<dbReference type="GO" id="GO:0006631">
    <property type="term" value="P:fatty acid metabolic process"/>
    <property type="evidence" value="ECO:0007669"/>
    <property type="project" value="TreeGrafter"/>
</dbReference>
<dbReference type="PROSITE" id="PS51635">
    <property type="entry name" value="PNPLA"/>
    <property type="match status" value="1"/>
</dbReference>
<evidence type="ECO:0000313" key="8">
    <source>
        <dbReference type="EMBL" id="CAE0463400.1"/>
    </source>
</evidence>
<proteinExistence type="predicted"/>
<feature type="signal peptide" evidence="6">
    <location>
        <begin position="1"/>
        <end position="24"/>
    </location>
</feature>
<feature type="compositionally biased region" description="Basic and acidic residues" evidence="5">
    <location>
        <begin position="60"/>
        <end position="69"/>
    </location>
</feature>
<reference evidence="8" key="1">
    <citation type="submission" date="2021-01" db="EMBL/GenBank/DDBJ databases">
        <authorList>
            <person name="Corre E."/>
            <person name="Pelletier E."/>
            <person name="Niang G."/>
            <person name="Scheremetjew M."/>
            <person name="Finn R."/>
            <person name="Kale V."/>
            <person name="Holt S."/>
            <person name="Cochrane G."/>
            <person name="Meng A."/>
            <person name="Brown T."/>
            <person name="Cohen L."/>
        </authorList>
    </citation>
    <scope>NUCLEOTIDE SEQUENCE</scope>
    <source>
        <strain evidence="8">MM31A-1</strain>
    </source>
</reference>
<dbReference type="InterPro" id="IPR002641">
    <property type="entry name" value="PNPLA_dom"/>
</dbReference>
<dbReference type="GO" id="GO:0016042">
    <property type="term" value="P:lipid catabolic process"/>
    <property type="evidence" value="ECO:0007669"/>
    <property type="project" value="UniProtKB-UniRule"/>
</dbReference>
<feature type="domain" description="PNPLA" evidence="7">
    <location>
        <begin position="638"/>
        <end position="875"/>
    </location>
</feature>
<evidence type="ECO:0000256" key="3">
    <source>
        <dbReference type="ARBA" id="ARBA00023098"/>
    </source>
</evidence>
<organism evidence="8">
    <name type="scientific">Chaetoceros debilis</name>
    <dbReference type="NCBI Taxonomy" id="122233"/>
    <lineage>
        <taxon>Eukaryota</taxon>
        <taxon>Sar</taxon>
        <taxon>Stramenopiles</taxon>
        <taxon>Ochrophyta</taxon>
        <taxon>Bacillariophyta</taxon>
        <taxon>Coscinodiscophyceae</taxon>
        <taxon>Chaetocerotophycidae</taxon>
        <taxon>Chaetocerotales</taxon>
        <taxon>Chaetocerotaceae</taxon>
        <taxon>Chaetoceros</taxon>
    </lineage>
</organism>
<feature type="chain" id="PRO_5031512236" description="PNPLA domain-containing protein" evidence="6">
    <location>
        <begin position="25"/>
        <end position="1015"/>
    </location>
</feature>
<evidence type="ECO:0000256" key="4">
    <source>
        <dbReference type="PROSITE-ProRule" id="PRU01161"/>
    </source>
</evidence>
<feature type="compositionally biased region" description="Polar residues" evidence="5">
    <location>
        <begin position="45"/>
        <end position="55"/>
    </location>
</feature>
<dbReference type="PANTHER" id="PTHR24185">
    <property type="entry name" value="CALCIUM-INDEPENDENT PHOSPHOLIPASE A2-GAMMA"/>
    <property type="match status" value="1"/>
</dbReference>
<evidence type="ECO:0000256" key="5">
    <source>
        <dbReference type="SAM" id="MobiDB-lite"/>
    </source>
</evidence>
<sequence>MSFKILAALASIFYIPSCPIYVSSFSSHQCRGRAAAGLTKSQSDKSNSLFLSSEPGTEINRSEEQKDLTTGDDLLVEEEDKEQEETVEDGTSLPAASIEKGAEEGESTLKGKSPLFNTISGAESVVEKDIENKLNTTNAFVSSDNSESWKATPSLGSFLLRRKTIEEEEAQKSEGDVSNTSTIGGSGGVNVDNNGGVSTGILKGNADLKEVGSTEKDLDETLQKVPNDTESAAVPLDYEKSVQDKTSTIDRSPRSKREKKMAILDSDGDGYKVDYRGMNQNLIKEVDDSVRIMHSSRDEIEKDIEDLLLPEVGSGKREIKAGENSRYNDDSTTLPLGDKRHIARIDIDMGRLAVSVASTIETEEEWKIFTDDGGGALPIFECIRVGAREVRQGAIDNISDESMLSLVEQQDAAFEAASSACKVLRDLCAISKPLSAVITDNILRADTVWAEPIKSENFLKSDEIKLSNGLISDLVILLRYSIEGDRLYSLDQYTKGSKIFRGRGLKILRQRRQKKDDRKRCGLYVVQLLLAMSLASDKAVGRLRQTMDLTDAVLTSSSYDPVARLQRRWIKYPIEIIKRRFRSGCEGVENSEDPFLTAASVGEGLNGKIHGTANQVLAAIGHNVWYPKTRGQKGLRILCLDGGGSRGITAISTMSSIVDALGGVEVCDAFDMIAGTSTGAIIAFLVGLRRESSAMARKRYDKLIKRVFVKSALSTPMLLFTTATYDEGPFNNVMNAILKNNSMLSSRSDPRVPLVFAIAANMSRTPTQLCLFRNYNYNGGEKEDSFVEDPMLAKQAMDLSVEDDIYRFSGMLYYNATSEAPQLPASRHPGSFRVLQRASMRATTAAPTIFKPVLMSGELYCDGGIVASNPAAVAIHEAKTVYPHVPIELVVSCGTGAFLEEKSESRIGWDGIISQIVNSATDGEMTHHILEDILGQTSTSKLGFPMSKTKYYRFNPLIGNADSFPLDNTDSDKLEDLSNIAKAYMNEPAQVGKLKEIAAMLDRQRGWRRFTSIFK</sequence>
<keyword evidence="1 4" id="KW-0378">Hydrolase</keyword>
<dbReference type="GO" id="GO:0016020">
    <property type="term" value="C:membrane"/>
    <property type="evidence" value="ECO:0007669"/>
    <property type="project" value="TreeGrafter"/>
</dbReference>
<feature type="short sequence motif" description="GXSXG" evidence="4">
    <location>
        <begin position="675"/>
        <end position="679"/>
    </location>
</feature>
<feature type="short sequence motif" description="GXGXXG" evidence="4">
    <location>
        <begin position="642"/>
        <end position="647"/>
    </location>
</feature>
<gene>
    <name evidence="8" type="ORF">CDEB00056_LOCUS8241</name>
</gene>
<dbReference type="AlphaFoldDB" id="A0A7S3V8G2"/>
<dbReference type="EMBL" id="HBIO01010642">
    <property type="protein sequence ID" value="CAE0463400.1"/>
    <property type="molecule type" value="Transcribed_RNA"/>
</dbReference>
<evidence type="ECO:0000256" key="6">
    <source>
        <dbReference type="SAM" id="SignalP"/>
    </source>
</evidence>
<feature type="active site" description="Nucleophile" evidence="4">
    <location>
        <position position="677"/>
    </location>
</feature>
<dbReference type="Pfam" id="PF01734">
    <property type="entry name" value="Patatin"/>
    <property type="match status" value="1"/>
</dbReference>
<feature type="compositionally biased region" description="Basic and acidic residues" evidence="5">
    <location>
        <begin position="100"/>
        <end position="109"/>
    </location>
</feature>
<evidence type="ECO:0000259" key="7">
    <source>
        <dbReference type="PROSITE" id="PS51635"/>
    </source>
</evidence>
<protein>
    <recommendedName>
        <fullName evidence="7">PNPLA domain-containing protein</fullName>
    </recommendedName>
</protein>
<keyword evidence="6" id="KW-0732">Signal</keyword>
<dbReference type="GO" id="GO:0004620">
    <property type="term" value="F:phospholipase activity"/>
    <property type="evidence" value="ECO:0007669"/>
    <property type="project" value="TreeGrafter"/>
</dbReference>
<dbReference type="PANTHER" id="PTHR24185:SF1">
    <property type="entry name" value="CALCIUM-INDEPENDENT PHOSPHOLIPASE A2-GAMMA"/>
    <property type="match status" value="1"/>
</dbReference>